<dbReference type="SUPFAM" id="SSF53335">
    <property type="entry name" value="S-adenosyl-L-methionine-dependent methyltransferases"/>
    <property type="match status" value="1"/>
</dbReference>
<dbReference type="Proteomes" id="UP000186817">
    <property type="component" value="Unassembled WGS sequence"/>
</dbReference>
<reference evidence="1 2" key="1">
    <citation type="submission" date="2016-02" db="EMBL/GenBank/DDBJ databases">
        <title>Genome analysis of coral dinoflagellate symbionts highlights evolutionary adaptations to a symbiotic lifestyle.</title>
        <authorList>
            <person name="Aranda M."/>
            <person name="Li Y."/>
            <person name="Liew Y.J."/>
            <person name="Baumgarten S."/>
            <person name="Simakov O."/>
            <person name="Wilson M."/>
            <person name="Piel J."/>
            <person name="Ashoor H."/>
            <person name="Bougouffa S."/>
            <person name="Bajic V.B."/>
            <person name="Ryu T."/>
            <person name="Ravasi T."/>
            <person name="Bayer T."/>
            <person name="Micklem G."/>
            <person name="Kim H."/>
            <person name="Bhak J."/>
            <person name="Lajeunesse T.C."/>
            <person name="Voolstra C.R."/>
        </authorList>
    </citation>
    <scope>NUCLEOTIDE SEQUENCE [LARGE SCALE GENOMIC DNA]</scope>
    <source>
        <strain evidence="1 2">CCMP2467</strain>
    </source>
</reference>
<accession>A0A1Q9BY04</accession>
<protein>
    <submittedName>
        <fullName evidence="1">Putative DNA (Cytosine-5)-methyltransferase</fullName>
    </submittedName>
</protein>
<organism evidence="1 2">
    <name type="scientific">Symbiodinium microadriaticum</name>
    <name type="common">Dinoflagellate</name>
    <name type="synonym">Zooxanthella microadriatica</name>
    <dbReference type="NCBI Taxonomy" id="2951"/>
    <lineage>
        <taxon>Eukaryota</taxon>
        <taxon>Sar</taxon>
        <taxon>Alveolata</taxon>
        <taxon>Dinophyceae</taxon>
        <taxon>Suessiales</taxon>
        <taxon>Symbiodiniaceae</taxon>
        <taxon>Symbiodinium</taxon>
    </lineage>
</organism>
<gene>
    <name evidence="1" type="primary">FV3-083R</name>
    <name evidence="1" type="ORF">AK812_SmicGene44648</name>
</gene>
<dbReference type="AlphaFoldDB" id="A0A1Q9BY04"/>
<name>A0A1Q9BY04_SYMMI</name>
<evidence type="ECO:0000313" key="2">
    <source>
        <dbReference type="Proteomes" id="UP000186817"/>
    </source>
</evidence>
<dbReference type="GO" id="GO:0008168">
    <property type="term" value="F:methyltransferase activity"/>
    <property type="evidence" value="ECO:0007669"/>
    <property type="project" value="UniProtKB-KW"/>
</dbReference>
<keyword evidence="2" id="KW-1185">Reference proteome</keyword>
<sequence>MFAPGYFDMIWASPVCTEYSRALTRRPRKLEDGDRLAIRALEIIRDLQPRFWAIENPQTGLLKTRPFMLGLPWVDVTYCQYGFSYKKTTRIWRNFPWTPERPVCRKGFRCSLSVNSGRHPMTAQRGDCFRGQ</sequence>
<dbReference type="EMBL" id="LSRX01002421">
    <property type="protein sequence ID" value="OLP75535.1"/>
    <property type="molecule type" value="Genomic_DNA"/>
</dbReference>
<comment type="caution">
    <text evidence="1">The sequence shown here is derived from an EMBL/GenBank/DDBJ whole genome shotgun (WGS) entry which is preliminary data.</text>
</comment>
<proteinExistence type="predicted"/>
<dbReference type="GO" id="GO:0032259">
    <property type="term" value="P:methylation"/>
    <property type="evidence" value="ECO:0007669"/>
    <property type="project" value="UniProtKB-KW"/>
</dbReference>
<keyword evidence="1" id="KW-0808">Transferase</keyword>
<dbReference type="Gene3D" id="3.40.50.150">
    <property type="entry name" value="Vaccinia Virus protein VP39"/>
    <property type="match status" value="1"/>
</dbReference>
<keyword evidence="1" id="KW-0489">Methyltransferase</keyword>
<evidence type="ECO:0000313" key="1">
    <source>
        <dbReference type="EMBL" id="OLP75535.1"/>
    </source>
</evidence>
<dbReference type="InterPro" id="IPR029063">
    <property type="entry name" value="SAM-dependent_MTases_sf"/>
</dbReference>
<dbReference type="OrthoDB" id="406014at2759"/>